<name>U5WEG1_9ACTN</name>
<dbReference type="Pfam" id="PF01345">
    <property type="entry name" value="DUF11"/>
    <property type="match status" value="1"/>
</dbReference>
<sequence length="1792" mass="178586">MPALRSAPHRVLALLVVVAVGVALTFYMSRAEAVITTPFTTTFSANANGAIVLRGNTNLTCPPAATGCTDGLQGIGSASTEVLNNNGYVMQNAGADQANGLFNSSSTQLVLPAGSTVLFAGLYWSANTKAGTSGAVAPTAADKGKVKFSVPGGGGYTTMVSTETNTDPSTSAYQGYTNVTTLVAGGGNGTYSVANIQAGTGVDRYAGWALVVAYRNAALPMRDLRVFDGFGVVSSGSTSVTIPVSGFETPQYGTVTTKIGTVVYEGDLGKTGDVLQLNGSAVSDSKNPANNFFNSTVSDGGALVTDRSPASSNLLGVDVDQFDATGRLANGATSATLTLTTTNETFYPGVVTFSTDLYAPNLTATLTGKDVDGGNLLPGDEIEYTVGVVNDGTDTAIESVLTDAVPAGTTYVPGSLAVAGTPVTDAPGDDTGSFATDSAQGTTTFNIGTGATPSTGGELIPSATTKVTFRVKVDLNTPAGFTVVDVANVAYTGKHTGRKIAGTSTASGVTVAQPSADLAAGLAIVPGVVQRGGAPDPVTYQVSVTNNGPEREARAVAKLTLPAGATPGTLPAGCTATGQDVTCVLGVLALGSTATVLVDTLVDDTAAATAGATVTASGAGADPTPGNNTVVRTLTVNTAPKAVADPGVTTPTDAPVVVAVLDNDTDADGDPLTVSVGSGPAHGTAVANADGTITYTPAAGYAGPDSFTYVLADGKGGTGTATVTVGVDNAAPVVHDDQAGAAGQAVTVTVLDNDSDPNGDPLTITAVTQPASGTVTFGAQDLTFTPVSGFTGPATFTYTVSDGRGGSATATVKVTVGNAAPVAADDAISTNYRTDVVVPVLGGDTDPNGDTLTVTAVGQPGHGSVDLTAGVVTYRPAAGFSGTDTFTYTVSDGNGGDDTGRVTVTVANAAPVATNRTVQTAFGTALTLDVVAAASDPNGDSLVVSGVTAAAHGTVVRNQDGTITYTPAARWSGPDSFDYTISDGNGGTATATVSLTVANGVPVAGADTVTAETNLPLVVPVLADDSDPNGDPLTVTIDTQPLHGTAAVAADGTVTYTPAPGYRGPDGFHYTISDGKGGTAGAAVTVTVVNSPPVAAPDADVTPTDVPIRLTVLSNDSDPSGDPITITGHTNGGHGTVTPTGDGTLVYSPGRGFAGTDTFTYTIEDAAHGSSTTTVTVTVLNANPIAVPDAVRAQPGVAVPIPVLANDTDPNIGQHLRIISTTVPVHGIAAVRPDGTITYTAEAGSSGTDTFDYVVTDDAGGTDTTTVTVGVNSAPIAAADKATASSGTAVIIPVLANDTDFENEALTLVSVSAPENGTAKIVNGVVRYTPATGFTGVDTFTYVVTDPSGGRSTGRVSVTVANAAPIARADQSAVVKGGRVDIDVLGNDSDVNPGQRLTVKSAGKAAHGTTSVLSDGRIRYTPDAGYLGTDSFDYVLSDGAGGTATGRVSVTVTDGTPVALPDEKATPYQRAVTVDVLGNDLDPDGDRLTVTTVTQPADGKVTFTATTVTYRPADGFSGTAAFTYTISDGKDTSTSTVTVVVGTPPAVPDKAATADPATPVLIGLPTVDKHQRPVTVIAVGKPSHGTAELAAAAVTYTPVLGFAGMDSFSYSAEDPNGNRATGTIKVTVAGPNAAPVARNDGATVKAGASVVVSVLAGDKDPNEDPLTVTKVGKPRHGAAVLNANGTVTYAPSDTYEGGTDSFTYTISDGRGGTDTATVTITVQEGPTPATQTIIKLPRTGADLMSVGALGTTALLLGAALYFFGGRLPFLATATATDRGPGRHRPGKHAWHK</sequence>
<proteinExistence type="predicted"/>
<evidence type="ECO:0000256" key="1">
    <source>
        <dbReference type="SAM" id="MobiDB-lite"/>
    </source>
</evidence>
<dbReference type="InterPro" id="IPR041690">
    <property type="entry name" value="Cadherin_5"/>
</dbReference>
<feature type="domain" description="DUF11" evidence="3">
    <location>
        <begin position="536"/>
        <end position="631"/>
    </location>
</feature>
<dbReference type="PANTHER" id="PTHR34720">
    <property type="entry name" value="MICROCYSTIN DEPENDENT PROTEIN"/>
    <property type="match status" value="1"/>
</dbReference>
<dbReference type="Pfam" id="PF17963">
    <property type="entry name" value="Big_9"/>
    <property type="match status" value="11"/>
</dbReference>
<accession>U5WEG1</accession>
<dbReference type="InterPro" id="IPR047589">
    <property type="entry name" value="DUF11_rpt"/>
</dbReference>
<dbReference type="Gene3D" id="2.60.40.3440">
    <property type="match status" value="5"/>
</dbReference>
<dbReference type="NCBIfam" id="NF012211">
    <property type="entry name" value="tand_rpt_95"/>
    <property type="match status" value="12"/>
</dbReference>
<feature type="region of interest" description="Disordered" evidence="1">
    <location>
        <begin position="1114"/>
        <end position="1138"/>
    </location>
</feature>
<dbReference type="eggNOG" id="COG1361">
    <property type="taxonomic scope" value="Bacteria"/>
</dbReference>
<reference evidence="5 6" key="1">
    <citation type="journal article" date="2014" name="J. Biotechnol.">
        <title>Complete genome sequence of the actinobacterium Actinoplanes friuliensis HAG 010964, producer of the lipopeptide antibiotic friulimycin.</title>
        <authorList>
            <person name="Ruckert C."/>
            <person name="Szczepanowski R."/>
            <person name="Albersmeier A."/>
            <person name="Goesmann A."/>
            <person name="Fischer N."/>
            <person name="Steinkamper A."/>
            <person name="Puhler A."/>
            <person name="Biener R."/>
            <person name="Schwartz D."/>
            <person name="Kalinowski J."/>
        </authorList>
    </citation>
    <scope>NUCLEOTIDE SEQUENCE [LARGE SCALE GENOMIC DNA]</scope>
    <source>
        <strain evidence="5 6">DSM 7358</strain>
    </source>
</reference>
<evidence type="ECO:0000313" key="6">
    <source>
        <dbReference type="Proteomes" id="UP000017746"/>
    </source>
</evidence>
<dbReference type="RefSeq" id="WP_023562762.1">
    <property type="nucleotide sequence ID" value="NC_022657.1"/>
</dbReference>
<dbReference type="OrthoDB" id="134475at2"/>
<dbReference type="InterPro" id="IPR001434">
    <property type="entry name" value="OmcB-like_DUF11"/>
</dbReference>
<keyword evidence="2" id="KW-0472">Membrane</keyword>
<dbReference type="EMBL" id="CP006272">
    <property type="protein sequence ID" value="AGZ46430.1"/>
    <property type="molecule type" value="Genomic_DNA"/>
</dbReference>
<dbReference type="PANTHER" id="PTHR34720:SF9">
    <property type="entry name" value="BLR4714 PROTEIN"/>
    <property type="match status" value="1"/>
</dbReference>
<gene>
    <name evidence="5" type="ORF">AFR_40880</name>
</gene>
<evidence type="ECO:0000259" key="4">
    <source>
        <dbReference type="Pfam" id="PF17892"/>
    </source>
</evidence>
<feature type="domain" description="Cadherin-like" evidence="4">
    <location>
        <begin position="908"/>
        <end position="998"/>
    </location>
</feature>
<dbReference type="PATRIC" id="fig|1246995.3.peg.8277"/>
<evidence type="ECO:0000259" key="3">
    <source>
        <dbReference type="Pfam" id="PF01345"/>
    </source>
</evidence>
<feature type="transmembrane region" description="Helical" evidence="2">
    <location>
        <begin position="1743"/>
        <end position="1763"/>
    </location>
</feature>
<dbReference type="Gene3D" id="2.60.40.2810">
    <property type="match status" value="7"/>
</dbReference>
<dbReference type="NCBIfam" id="TIGR01451">
    <property type="entry name" value="B_ant_repeat"/>
    <property type="match status" value="1"/>
</dbReference>
<dbReference type="Pfam" id="PF17892">
    <property type="entry name" value="Cadherin_5"/>
    <property type="match status" value="1"/>
</dbReference>
<dbReference type="eggNOG" id="COG2304">
    <property type="taxonomic scope" value="Bacteria"/>
</dbReference>
<organism evidence="5 6">
    <name type="scientific">Actinoplanes friuliensis DSM 7358</name>
    <dbReference type="NCBI Taxonomy" id="1246995"/>
    <lineage>
        <taxon>Bacteria</taxon>
        <taxon>Bacillati</taxon>
        <taxon>Actinomycetota</taxon>
        <taxon>Actinomycetes</taxon>
        <taxon>Micromonosporales</taxon>
        <taxon>Micromonosporaceae</taxon>
        <taxon>Actinoplanes</taxon>
    </lineage>
</organism>
<keyword evidence="6" id="KW-1185">Reference proteome</keyword>
<protein>
    <submittedName>
        <fullName evidence="5">Uncharacterized protein</fullName>
    </submittedName>
</protein>
<dbReference type="Proteomes" id="UP000017746">
    <property type="component" value="Chromosome"/>
</dbReference>
<dbReference type="STRING" id="1246995.AFR_40880"/>
<dbReference type="HOGENOM" id="CLU_238297_0_0_11"/>
<evidence type="ECO:0000313" key="5">
    <source>
        <dbReference type="EMBL" id="AGZ46430.1"/>
    </source>
</evidence>
<evidence type="ECO:0000256" key="2">
    <source>
        <dbReference type="SAM" id="Phobius"/>
    </source>
</evidence>
<dbReference type="KEGG" id="afs:AFR_40880"/>
<keyword evidence="2" id="KW-1133">Transmembrane helix</keyword>
<keyword evidence="2" id="KW-0812">Transmembrane</keyword>